<feature type="region of interest" description="Disordered" evidence="2">
    <location>
        <begin position="185"/>
        <end position="256"/>
    </location>
</feature>
<dbReference type="PANTHER" id="PTHR28190:SF1">
    <property type="entry name" value="NUCLEAR MIGRATION PROTEIN NUM1"/>
    <property type="match status" value="1"/>
</dbReference>
<feature type="compositionally biased region" description="Polar residues" evidence="2">
    <location>
        <begin position="1837"/>
        <end position="1847"/>
    </location>
</feature>
<keyword evidence="5" id="KW-1185">Reference proteome</keyword>
<feature type="coiled-coil region" evidence="1">
    <location>
        <begin position="274"/>
        <end position="301"/>
    </location>
</feature>
<feature type="compositionally biased region" description="Acidic residues" evidence="2">
    <location>
        <begin position="1888"/>
        <end position="1902"/>
    </location>
</feature>
<feature type="region of interest" description="Disordered" evidence="2">
    <location>
        <begin position="783"/>
        <end position="907"/>
    </location>
</feature>
<feature type="compositionally biased region" description="Low complexity" evidence="2">
    <location>
        <begin position="28"/>
        <end position="58"/>
    </location>
</feature>
<sequence length="2365" mass="249820">MRRSGAAPPPRSASRQSVGSTAGTGAANNSTPSTPSSSGSGGNRPTSSASVIGLVSSSNAAIGSTSNVTAAPRPSSRASAMSTAARTRSATRHHNRSSSAASSLVDAKSATRRAVAQTAEEALLLAEGSAPPGLFALPPPVRNDYSLSAISSSDSAPGSPTDSIAARTRAPASIAAAAAAAGSVGARPIARSSTKPNAPLPRDASFNEARRASSHSIHAHSRRTGNESPVSYMRSSRKSGGAMSLASFSNGADNDGEQAVDLTSALMGSLVDRTRDFDKMKEEYEAKIARLQDDILRMRRQNVRPPTEPEFHLSTAPMAVGNIFSDPEGSAARLKSLAHTIELDKAALDKFDEFRKSYEDCEPSLRSNRAQFSGERPLSPPPARGWGSGGGSGSVTNTPMRLADSSSIDHEARLASLNAAEVRRAGEDLMSTPVRRKTQRTIRATSTRRPTKSRMNRPMFTGIDSEMSDDAVDHDDDFDDDDDDHRDLRNCLMSASKFGTFLVQYVTRQCLDYNSLCDENKMLLVRHDELEKRTAHLEKLNKRLEESRDDQAAQTYDISAQREMLVDKVEAADRTNRRLGNEIDKLKNDLVASNERGVGLDDQVNKLNASLAKGRQRYEQEIANLRRSSNALQQDKSALTKKNDELRVELKGKLQRAGLKANVDEYLAERKRESAAAAAVSLATELPASKGDQQDNAVADHEIKRLQETVQFWRKKTDRMNRKLRAEKVATIEAQRSLRAQQEETYRYQQAFGPLPDDIACDTMETLGDFMPSSLLMDGLQRPESLAAPGGKPIDSGAESDALSAGSSDDPDDISQQQLLLQTQIGDDSDSASDSNGATLQSVAKSPRVGSQSGGESSNGEDADARDIRRYEQRLRNRRANMATTRSRRPSFAKSNSVAGSGRRNKSSALSIDVGVAGESLGDILGADTQWGEPVSARGAGSLRGVPTSLAAELGALDAGALLLAPSSPKRLLGNASPTWRPRTRSSRGLPSPFGDTSGGFGISYGESVSLAEQLAAAAPAVPRVPIVERPKMVDVSTSTDLLPAHRDAVVDAVTSSTASAVVAVQASLGLPSTDVAVGTASTEPDATRTWGTQPLVSALSLVEGSTQTQATATSDFCTQAVASTADQQSGTDPSVGVRHVGAEMVAAATETSIQTELVGVDMATGTDVSVFAVGHRGVDNAALSIASGVQATAEYESAQVATDKLFGTREASTSSGVVNRDQSGQAVPEQADCGVFTERMFGTTSQGIEAVALQRDFGVLAGSAPLRDAEVATQGPELVERGVATVARPTTETSVATLSLETRDSQTTADDVMFSAWLAPLIPAGISADTVFAALSRQGEPVHELHARQVAEAARAAAAADHERLAALAAEEAALNVKVYADKSVSPQVPTSEQSVQAKPCLVSRYAQAGVLSVADAGVDPRAGPVLLSVGISTECQSTTRWVEPFDPVAKASKHVDAVAATADCATSHGIELASASAGPVCELKDSAVSAIVSARDQYVDTAIVLQHAATDSTVECRDEFVAVGLSATSSVGVSVATPVADRAAGSSVKTTTRSTSNAVATDTRYTGAGIAGTRGVGTDMPLAVSTMATGPTSSWVDRGTGPDLDGVCTDVSVGPDQATTSDVMVDTVADAVGVLARGVGIDAPLRTTDAHVQAGLPLANATTATVASTATASVFVDALSIPSQSVATVEAGMATSPMAEHFGVDAVLEPRLLSDKTTVFVAEAGPVVAVDTLSVLSERLVSPVLSHKTAPSLPLPPLPAAVNSRSPSLPGTLRRLPTALDLSADEQSDSRSVPVNSKPRRESNGEDYGYIMVSPRTNVQRVPVSSLSSLRSDSIADTTKSNRSVASRPLGLGMFGQQNTQLAADVHSEVEVASVYQGQDIGPDYGGEDDDDDSDREQDEVMPMSMGRSDRLSGDAGVGTSSGLEFSMRASMSIGVETTDHMDQFVSRQPEPLIVQSIARTMVGTFMHKYTPTRFTHSSGRERRHLRYFWIHPYAKMLNWSKQPPSGGTGLSRNTRDGGSRSVYMRSIRIVQERPTAEDESAGEPEYCIVVRTDHREIKVKATTQADHDLWYMAMSYLQSRRIITSSTYRTLPMSGSANHHQSGGYNSDHSMRSRGTTVGSVDSNQRVILDADRRHRTSERSRSRSRSRPRGVIPSDLDGRPPVPSLHSVDSASAHARGDVPLPPLPTTAQAYAAFSHTSNSSQANSGHLSGSTKMTPQQQQRATMDLSPSRGHSLQTTPRSLRPVSMMPTSTTPGSTAGEGSKRLSVGLLRRMGGGSGTSLFRHGSQMSDDSQVSSPPLPPVRDDLAQPQSIAAAMMNRQPAPTGRGALPLMSGSNTVRKMFSSASFLRALRSRDSIDDPEA</sequence>
<evidence type="ECO:0000313" key="5">
    <source>
        <dbReference type="Proteomes" id="UP001140074"/>
    </source>
</evidence>
<dbReference type="Proteomes" id="UP001140074">
    <property type="component" value="Unassembled WGS sequence"/>
</dbReference>
<dbReference type="EMBL" id="JANBUY010000061">
    <property type="protein sequence ID" value="KAJ2865383.1"/>
    <property type="molecule type" value="Genomic_DNA"/>
</dbReference>
<feature type="region of interest" description="Disordered" evidence="2">
    <location>
        <begin position="1"/>
        <end position="114"/>
    </location>
</feature>
<feature type="compositionally biased region" description="Polar residues" evidence="2">
    <location>
        <begin position="2234"/>
        <end position="2243"/>
    </location>
</feature>
<dbReference type="SMART" id="SM00233">
    <property type="entry name" value="PH"/>
    <property type="match status" value="1"/>
</dbReference>
<feature type="compositionally biased region" description="Basic and acidic residues" evidence="2">
    <location>
        <begin position="863"/>
        <end position="875"/>
    </location>
</feature>
<feature type="compositionally biased region" description="Basic and acidic residues" evidence="2">
    <location>
        <begin position="2132"/>
        <end position="2145"/>
    </location>
</feature>
<evidence type="ECO:0000259" key="3">
    <source>
        <dbReference type="PROSITE" id="PS50003"/>
    </source>
</evidence>
<dbReference type="Pfam" id="PF12814">
    <property type="entry name" value="Mcp5_PH"/>
    <property type="match status" value="1"/>
</dbReference>
<dbReference type="GO" id="GO:0032065">
    <property type="term" value="P:maintenance of protein location in cell cortex"/>
    <property type="evidence" value="ECO:0007669"/>
    <property type="project" value="InterPro"/>
</dbReference>
<feature type="domain" description="PH" evidence="3">
    <location>
        <begin position="1962"/>
        <end position="2082"/>
    </location>
</feature>
<dbReference type="GO" id="GO:0005543">
    <property type="term" value="F:phospholipid binding"/>
    <property type="evidence" value="ECO:0007669"/>
    <property type="project" value="InterPro"/>
</dbReference>
<accession>A0A9W8IJD2</accession>
<evidence type="ECO:0000313" key="4">
    <source>
        <dbReference type="EMBL" id="KAJ2865383.1"/>
    </source>
</evidence>
<dbReference type="GO" id="GO:0015631">
    <property type="term" value="F:tubulin binding"/>
    <property type="evidence" value="ECO:0007669"/>
    <property type="project" value="TreeGrafter"/>
</dbReference>
<dbReference type="GO" id="GO:0000226">
    <property type="term" value="P:microtubule cytoskeleton organization"/>
    <property type="evidence" value="ECO:0007669"/>
    <property type="project" value="TreeGrafter"/>
</dbReference>
<feature type="region of interest" description="Disordered" evidence="2">
    <location>
        <begin position="360"/>
        <end position="401"/>
    </location>
</feature>
<feature type="region of interest" description="Disordered" evidence="2">
    <location>
        <begin position="1782"/>
        <end position="1851"/>
    </location>
</feature>
<evidence type="ECO:0000256" key="1">
    <source>
        <dbReference type="SAM" id="Coils"/>
    </source>
</evidence>
<protein>
    <recommendedName>
        <fullName evidence="3">PH domain-containing protein</fullName>
    </recommendedName>
</protein>
<feature type="coiled-coil region" evidence="1">
    <location>
        <begin position="527"/>
        <end position="656"/>
    </location>
</feature>
<feature type="compositionally biased region" description="Low complexity" evidence="2">
    <location>
        <begin position="69"/>
        <end position="88"/>
    </location>
</feature>
<feature type="compositionally biased region" description="Polar residues" evidence="2">
    <location>
        <begin position="13"/>
        <end position="27"/>
    </location>
</feature>
<dbReference type="InterPro" id="IPR053005">
    <property type="entry name" value="Nuclear_Pos-Cytoskel_Interact"/>
</dbReference>
<dbReference type="GO" id="GO:0005938">
    <property type="term" value="C:cell cortex"/>
    <property type="evidence" value="ECO:0007669"/>
    <property type="project" value="InterPro"/>
</dbReference>
<feature type="region of interest" description="Disordered" evidence="2">
    <location>
        <begin position="148"/>
        <end position="167"/>
    </location>
</feature>
<dbReference type="GO" id="GO:0005739">
    <property type="term" value="C:mitochondrion"/>
    <property type="evidence" value="ECO:0007669"/>
    <property type="project" value="TreeGrafter"/>
</dbReference>
<gene>
    <name evidence="4" type="ORF">GGH94_002278</name>
</gene>
<feature type="compositionally biased region" description="Polar residues" evidence="2">
    <location>
        <begin position="2199"/>
        <end position="2226"/>
    </location>
</feature>
<feature type="compositionally biased region" description="Acidic residues" evidence="2">
    <location>
        <begin position="466"/>
        <end position="482"/>
    </location>
</feature>
<feature type="region of interest" description="Disordered" evidence="2">
    <location>
        <begin position="2096"/>
        <end position="2301"/>
    </location>
</feature>
<reference evidence="4" key="1">
    <citation type="submission" date="2022-07" db="EMBL/GenBank/DDBJ databases">
        <title>Phylogenomic reconstructions and comparative analyses of Kickxellomycotina fungi.</title>
        <authorList>
            <person name="Reynolds N.K."/>
            <person name="Stajich J.E."/>
            <person name="Barry K."/>
            <person name="Grigoriev I.V."/>
            <person name="Crous P."/>
            <person name="Smith M.E."/>
        </authorList>
    </citation>
    <scope>NUCLEOTIDE SEQUENCE</scope>
    <source>
        <strain evidence="4">RSA 476</strain>
    </source>
</reference>
<dbReference type="InterPro" id="IPR024774">
    <property type="entry name" value="PH_dom-Mcp5-type"/>
</dbReference>
<name>A0A9W8IJD2_9FUNG</name>
<dbReference type="PANTHER" id="PTHR28190">
    <property type="entry name" value="NUCLEAR MIGRATION PROTEIN NUM1"/>
    <property type="match status" value="1"/>
</dbReference>
<dbReference type="PROSITE" id="PS50003">
    <property type="entry name" value="PH_DOMAIN"/>
    <property type="match status" value="1"/>
</dbReference>
<feature type="region of interest" description="Disordered" evidence="2">
    <location>
        <begin position="1878"/>
        <end position="1921"/>
    </location>
</feature>
<organism evidence="4 5">
    <name type="scientific">Coemansia aciculifera</name>
    <dbReference type="NCBI Taxonomy" id="417176"/>
    <lineage>
        <taxon>Eukaryota</taxon>
        <taxon>Fungi</taxon>
        <taxon>Fungi incertae sedis</taxon>
        <taxon>Zoopagomycota</taxon>
        <taxon>Kickxellomycotina</taxon>
        <taxon>Kickxellomycetes</taxon>
        <taxon>Kickxellales</taxon>
        <taxon>Kickxellaceae</taxon>
        <taxon>Coemansia</taxon>
    </lineage>
</organism>
<comment type="caution">
    <text evidence="4">The sequence shown here is derived from an EMBL/GenBank/DDBJ whole genome shotgun (WGS) entry which is preliminary data.</text>
</comment>
<feature type="compositionally biased region" description="Polar residues" evidence="2">
    <location>
        <begin position="59"/>
        <end position="68"/>
    </location>
</feature>
<feature type="compositionally biased region" description="Polar residues" evidence="2">
    <location>
        <begin position="2289"/>
        <end position="2299"/>
    </location>
</feature>
<feature type="region of interest" description="Disordered" evidence="2">
    <location>
        <begin position="972"/>
        <end position="995"/>
    </location>
</feature>
<dbReference type="InterPro" id="IPR001849">
    <property type="entry name" value="PH_domain"/>
</dbReference>
<feature type="compositionally biased region" description="Low complexity" evidence="2">
    <location>
        <begin position="2249"/>
        <end position="2263"/>
    </location>
</feature>
<keyword evidence="1" id="KW-0175">Coiled coil</keyword>
<evidence type="ECO:0000256" key="2">
    <source>
        <dbReference type="SAM" id="MobiDB-lite"/>
    </source>
</evidence>
<feature type="compositionally biased region" description="Polar residues" evidence="2">
    <location>
        <begin position="2096"/>
        <end position="2129"/>
    </location>
</feature>
<feature type="compositionally biased region" description="Low complexity" evidence="2">
    <location>
        <begin position="814"/>
        <end position="826"/>
    </location>
</feature>
<feature type="region of interest" description="Disordered" evidence="2">
    <location>
        <begin position="433"/>
        <end position="482"/>
    </location>
</feature>
<proteinExistence type="predicted"/>